<protein>
    <recommendedName>
        <fullName evidence="9">Aurora kinase</fullName>
        <ecNumber evidence="9">2.7.11.1</ecNumber>
    </recommendedName>
</protein>
<dbReference type="FunFam" id="1.10.510.10:FF:000813">
    <property type="entry name" value="Aurora-like kinase"/>
    <property type="match status" value="1"/>
</dbReference>
<dbReference type="InParanoid" id="D8UHT9"/>
<evidence type="ECO:0000256" key="7">
    <source>
        <dbReference type="PIRSR" id="PIRSR630616-2"/>
    </source>
</evidence>
<keyword evidence="13" id="KW-1185">Reference proteome</keyword>
<dbReference type="Gene3D" id="1.10.510.10">
    <property type="entry name" value="Transferase(Phosphotransferase) domain 1"/>
    <property type="match status" value="1"/>
</dbReference>
<dbReference type="FunFam" id="3.30.200.20:FF:000042">
    <property type="entry name" value="Aurora kinase A"/>
    <property type="match status" value="1"/>
</dbReference>
<dbReference type="OrthoDB" id="377346at2759"/>
<evidence type="ECO:0000313" key="12">
    <source>
        <dbReference type="EMBL" id="EFJ40677.1"/>
    </source>
</evidence>
<dbReference type="PANTHER" id="PTHR24350">
    <property type="entry name" value="SERINE/THREONINE-PROTEIN KINASE IAL-RELATED"/>
    <property type="match status" value="1"/>
</dbReference>
<gene>
    <name evidence="12" type="ORF">VOLCADRAFT_69208</name>
</gene>
<accession>D8UHT9</accession>
<comment type="catalytic activity">
    <reaction evidence="9">
        <text>L-threonyl-[protein] + ATP = O-phospho-L-threonyl-[protein] + ADP + H(+)</text>
        <dbReference type="Rhea" id="RHEA:46608"/>
        <dbReference type="Rhea" id="RHEA-COMP:11060"/>
        <dbReference type="Rhea" id="RHEA-COMP:11605"/>
        <dbReference type="ChEBI" id="CHEBI:15378"/>
        <dbReference type="ChEBI" id="CHEBI:30013"/>
        <dbReference type="ChEBI" id="CHEBI:30616"/>
        <dbReference type="ChEBI" id="CHEBI:61977"/>
        <dbReference type="ChEBI" id="CHEBI:456216"/>
        <dbReference type="EC" id="2.7.11.1"/>
    </reaction>
</comment>
<dbReference type="PROSITE" id="PS00108">
    <property type="entry name" value="PROTEIN_KINASE_ST"/>
    <property type="match status" value="1"/>
</dbReference>
<dbReference type="InterPro" id="IPR011009">
    <property type="entry name" value="Kinase-like_dom_sf"/>
</dbReference>
<feature type="non-terminal residue" evidence="12">
    <location>
        <position position="1"/>
    </location>
</feature>
<feature type="binding site" evidence="7">
    <location>
        <begin position="133"/>
        <end position="134"/>
    </location>
    <ligand>
        <name>ATP</name>
        <dbReference type="ChEBI" id="CHEBI:30616"/>
    </ligand>
</feature>
<comment type="catalytic activity">
    <reaction evidence="9">
        <text>L-seryl-[protein] + ATP = O-phospho-L-seryl-[protein] + ADP + H(+)</text>
        <dbReference type="Rhea" id="RHEA:17989"/>
        <dbReference type="Rhea" id="RHEA-COMP:9863"/>
        <dbReference type="Rhea" id="RHEA-COMP:11604"/>
        <dbReference type="ChEBI" id="CHEBI:15378"/>
        <dbReference type="ChEBI" id="CHEBI:29999"/>
        <dbReference type="ChEBI" id="CHEBI:30616"/>
        <dbReference type="ChEBI" id="CHEBI:83421"/>
        <dbReference type="ChEBI" id="CHEBI:456216"/>
        <dbReference type="EC" id="2.7.11.1"/>
    </reaction>
</comment>
<reference evidence="12 13" key="1">
    <citation type="journal article" date="2010" name="Science">
        <title>Genomic analysis of organismal complexity in the multicellular green alga Volvox carteri.</title>
        <authorList>
            <person name="Prochnik S.E."/>
            <person name="Umen J."/>
            <person name="Nedelcu A.M."/>
            <person name="Hallmann A."/>
            <person name="Miller S.M."/>
            <person name="Nishii I."/>
            <person name="Ferris P."/>
            <person name="Kuo A."/>
            <person name="Mitros T."/>
            <person name="Fritz-Laylin L.K."/>
            <person name="Hellsten U."/>
            <person name="Chapman J."/>
            <person name="Simakov O."/>
            <person name="Rensing S.A."/>
            <person name="Terry A."/>
            <person name="Pangilinan J."/>
            <person name="Kapitonov V."/>
            <person name="Jurka J."/>
            <person name="Salamov A."/>
            <person name="Shapiro H."/>
            <person name="Schmutz J."/>
            <person name="Grimwood J."/>
            <person name="Lindquist E."/>
            <person name="Lucas S."/>
            <person name="Grigoriev I.V."/>
            <person name="Schmitt R."/>
            <person name="Kirk D."/>
            <person name="Rokhsar D.S."/>
        </authorList>
    </citation>
    <scope>NUCLEOTIDE SEQUENCE [LARGE SCALE GENOMIC DNA]</scope>
    <source>
        <strain evidence="13">f. Nagariensis / Eve</strain>
    </source>
</reference>
<dbReference type="GeneID" id="9623340"/>
<comment type="similarity">
    <text evidence="9">Belongs to the protein kinase superfamily. Ser/Thr protein kinase family. Aurora subfamily.</text>
</comment>
<proteinExistence type="inferred from homology"/>
<keyword evidence="4 9" id="KW-0418">Kinase</keyword>
<name>D8UHT9_VOLCA</name>
<sequence>SIKDFAMVKEVGSGAASNVYYAICRKSTQPVAIKMYLKSKLSKLNRRQVEREINIHSSLSHPNIIDFYAAFEDDERIYLVQEYAAGGDLFDDVKRRGGRLPEREVVQHVLYPYLTALSYLHERGIIHRDIKPENTVFTRERVLKVTDFGLAINARTERPVTRLGTLDYMAPEVGRGLDLVYDASVDAWAMGVLAYELIVGRPPFGMSCREATMRAIVAASPSIPDWMSPAAADFIRSALQRSSSRRLPVQQLLQHPWIMSHVGHISVARYVLNRLLQGEGRVVRGGVGQEGKESGREGEGGERDGMGTG</sequence>
<dbReference type="STRING" id="3068.D8UHT9"/>
<keyword evidence="5 7" id="KW-0067">ATP-binding</keyword>
<keyword evidence="1 9" id="KW-0723">Serine/threonine-protein kinase</keyword>
<dbReference type="SUPFAM" id="SSF56112">
    <property type="entry name" value="Protein kinase-like (PK-like)"/>
    <property type="match status" value="1"/>
</dbReference>
<dbReference type="Pfam" id="PF00069">
    <property type="entry name" value="Pkinase"/>
    <property type="match status" value="1"/>
</dbReference>
<dbReference type="EMBL" id="GL378409">
    <property type="protein sequence ID" value="EFJ40677.1"/>
    <property type="molecule type" value="Genomic_DNA"/>
</dbReference>
<feature type="compositionally biased region" description="Basic and acidic residues" evidence="10">
    <location>
        <begin position="290"/>
        <end position="309"/>
    </location>
</feature>
<dbReference type="GO" id="GO:0005524">
    <property type="term" value="F:ATP binding"/>
    <property type="evidence" value="ECO:0007669"/>
    <property type="project" value="UniProtKB-UniRule"/>
</dbReference>
<evidence type="ECO:0000256" key="4">
    <source>
        <dbReference type="ARBA" id="ARBA00022777"/>
    </source>
</evidence>
<feature type="active site" description="Proton acceptor" evidence="6">
    <location>
        <position position="129"/>
    </location>
</feature>
<dbReference type="CDD" id="cd14007">
    <property type="entry name" value="STKc_Aurora"/>
    <property type="match status" value="1"/>
</dbReference>
<evidence type="ECO:0000313" key="13">
    <source>
        <dbReference type="Proteomes" id="UP000001058"/>
    </source>
</evidence>
<dbReference type="GO" id="GO:0004674">
    <property type="term" value="F:protein serine/threonine kinase activity"/>
    <property type="evidence" value="ECO:0007669"/>
    <property type="project" value="UniProtKB-KW"/>
</dbReference>
<dbReference type="KEGG" id="vcn:VOLCADRAFT_69208"/>
<organism evidence="13">
    <name type="scientific">Volvox carteri f. nagariensis</name>
    <dbReference type="NCBI Taxonomy" id="3068"/>
    <lineage>
        <taxon>Eukaryota</taxon>
        <taxon>Viridiplantae</taxon>
        <taxon>Chlorophyta</taxon>
        <taxon>core chlorophytes</taxon>
        <taxon>Chlorophyceae</taxon>
        <taxon>CS clade</taxon>
        <taxon>Chlamydomonadales</taxon>
        <taxon>Volvocaceae</taxon>
        <taxon>Volvox</taxon>
    </lineage>
</organism>
<dbReference type="InterPro" id="IPR000719">
    <property type="entry name" value="Prot_kinase_dom"/>
</dbReference>
<feature type="binding site" evidence="7">
    <location>
        <begin position="82"/>
        <end position="84"/>
    </location>
    <ligand>
        <name>ATP</name>
        <dbReference type="ChEBI" id="CHEBI:30616"/>
    </ligand>
</feature>
<evidence type="ECO:0000256" key="1">
    <source>
        <dbReference type="ARBA" id="ARBA00022527"/>
    </source>
</evidence>
<evidence type="ECO:0000259" key="11">
    <source>
        <dbReference type="PROSITE" id="PS50011"/>
    </source>
</evidence>
<dbReference type="InterPro" id="IPR008271">
    <property type="entry name" value="Ser/Thr_kinase_AS"/>
</dbReference>
<keyword evidence="2 9" id="KW-0808">Transferase</keyword>
<dbReference type="InterPro" id="IPR030616">
    <property type="entry name" value="Aur-like"/>
</dbReference>
<dbReference type="Proteomes" id="UP000001058">
    <property type="component" value="Unassembled WGS sequence"/>
</dbReference>
<evidence type="ECO:0000256" key="9">
    <source>
        <dbReference type="RuleBase" id="RU367134"/>
    </source>
</evidence>
<dbReference type="RefSeq" id="XP_002958223.1">
    <property type="nucleotide sequence ID" value="XM_002958177.1"/>
</dbReference>
<evidence type="ECO:0000256" key="10">
    <source>
        <dbReference type="SAM" id="MobiDB-lite"/>
    </source>
</evidence>
<dbReference type="PROSITE" id="PS50011">
    <property type="entry name" value="PROTEIN_KINASE_DOM"/>
    <property type="match status" value="1"/>
</dbReference>
<keyword evidence="3 7" id="KW-0547">Nucleotide-binding</keyword>
<feature type="region of interest" description="Disordered" evidence="10">
    <location>
        <begin position="285"/>
        <end position="309"/>
    </location>
</feature>
<dbReference type="eggNOG" id="KOG0580">
    <property type="taxonomic scope" value="Eukaryota"/>
</dbReference>
<feature type="binding site" evidence="7">
    <location>
        <position position="34"/>
    </location>
    <ligand>
        <name>ATP</name>
        <dbReference type="ChEBI" id="CHEBI:30616"/>
    </ligand>
</feature>
<evidence type="ECO:0000256" key="5">
    <source>
        <dbReference type="ARBA" id="ARBA00022840"/>
    </source>
</evidence>
<feature type="cross-link" description="Glycyl lysine isopeptide (Lys-Gly) (interchain with G-Cter in SUMO2)" evidence="8">
    <location>
        <position position="131"/>
    </location>
</feature>
<feature type="domain" description="Protein kinase" evidence="11">
    <location>
        <begin position="5"/>
        <end position="258"/>
    </location>
</feature>
<evidence type="ECO:0000256" key="8">
    <source>
        <dbReference type="PIRSR" id="PIRSR630616-3"/>
    </source>
</evidence>
<evidence type="ECO:0000256" key="3">
    <source>
        <dbReference type="ARBA" id="ARBA00022741"/>
    </source>
</evidence>
<evidence type="ECO:0000256" key="2">
    <source>
        <dbReference type="ARBA" id="ARBA00022679"/>
    </source>
</evidence>
<evidence type="ECO:0000256" key="6">
    <source>
        <dbReference type="PIRSR" id="PIRSR630616-1"/>
    </source>
</evidence>
<feature type="binding site" evidence="7">
    <location>
        <position position="147"/>
    </location>
    <ligand>
        <name>ATP</name>
        <dbReference type="ChEBI" id="CHEBI:30616"/>
    </ligand>
</feature>
<dbReference type="SMART" id="SM00220">
    <property type="entry name" value="S_TKc"/>
    <property type="match status" value="1"/>
</dbReference>
<dbReference type="AlphaFoldDB" id="D8UHT9"/>
<dbReference type="EC" id="2.7.11.1" evidence="9"/>